<feature type="chain" id="PRO_5038126828" evidence="1">
    <location>
        <begin position="27"/>
        <end position="46"/>
    </location>
</feature>
<evidence type="ECO:0000313" key="3">
    <source>
        <dbReference type="Proteomes" id="UP000677016"/>
    </source>
</evidence>
<keyword evidence="1" id="KW-0732">Signal</keyword>
<evidence type="ECO:0000256" key="1">
    <source>
        <dbReference type="SAM" id="SignalP"/>
    </source>
</evidence>
<sequence length="46" mass="4549">MRTIRTALTVIALAATIVAAPAAAQAAGKGQVAIPTEAKLGFGWNG</sequence>
<dbReference type="AlphaFoldDB" id="A0A941I103"/>
<gene>
    <name evidence="2" type="ORF">KC207_10815</name>
</gene>
<feature type="signal peptide" evidence="1">
    <location>
        <begin position="1"/>
        <end position="26"/>
    </location>
</feature>
<accession>A0A941I103</accession>
<reference evidence="2" key="1">
    <citation type="submission" date="2021-04" db="EMBL/GenBank/DDBJ databases">
        <title>Phycicoccus avicenniae sp. nov., a novel endophytic actinomycetes isolated from branch of Avicennia mariana.</title>
        <authorList>
            <person name="Tuo L."/>
        </authorList>
    </citation>
    <scope>NUCLEOTIDE SEQUENCE</scope>
    <source>
        <strain evidence="2">BSK3Z-2</strain>
    </source>
</reference>
<dbReference type="RefSeq" id="WP_211603040.1">
    <property type="nucleotide sequence ID" value="NZ_JAGSNF010000015.1"/>
</dbReference>
<organism evidence="2 3">
    <name type="scientific">Phycicoccus avicenniae</name>
    <dbReference type="NCBI Taxonomy" id="2828860"/>
    <lineage>
        <taxon>Bacteria</taxon>
        <taxon>Bacillati</taxon>
        <taxon>Actinomycetota</taxon>
        <taxon>Actinomycetes</taxon>
        <taxon>Micrococcales</taxon>
        <taxon>Intrasporangiaceae</taxon>
        <taxon>Phycicoccus</taxon>
    </lineage>
</organism>
<dbReference type="Proteomes" id="UP000677016">
    <property type="component" value="Unassembled WGS sequence"/>
</dbReference>
<keyword evidence="3" id="KW-1185">Reference proteome</keyword>
<name>A0A941I103_9MICO</name>
<comment type="caution">
    <text evidence="2">The sequence shown here is derived from an EMBL/GenBank/DDBJ whole genome shotgun (WGS) entry which is preliminary data.</text>
</comment>
<protein>
    <submittedName>
        <fullName evidence="2">Uncharacterized protein</fullName>
    </submittedName>
</protein>
<evidence type="ECO:0000313" key="2">
    <source>
        <dbReference type="EMBL" id="MBR7743781.1"/>
    </source>
</evidence>
<dbReference type="EMBL" id="JAGSNF010000015">
    <property type="protein sequence ID" value="MBR7743781.1"/>
    <property type="molecule type" value="Genomic_DNA"/>
</dbReference>
<proteinExistence type="predicted"/>